<proteinExistence type="predicted"/>
<protein>
    <submittedName>
        <fullName evidence="3">30886_t:CDS:1</fullName>
    </submittedName>
</protein>
<feature type="compositionally biased region" description="Low complexity" evidence="1">
    <location>
        <begin position="243"/>
        <end position="289"/>
    </location>
</feature>
<evidence type="ECO:0000256" key="2">
    <source>
        <dbReference type="SAM" id="SignalP"/>
    </source>
</evidence>
<evidence type="ECO:0000256" key="1">
    <source>
        <dbReference type="SAM" id="MobiDB-lite"/>
    </source>
</evidence>
<feature type="non-terminal residue" evidence="3">
    <location>
        <position position="1"/>
    </location>
</feature>
<organism evidence="3 4">
    <name type="scientific">Gigaspora margarita</name>
    <dbReference type="NCBI Taxonomy" id="4874"/>
    <lineage>
        <taxon>Eukaryota</taxon>
        <taxon>Fungi</taxon>
        <taxon>Fungi incertae sedis</taxon>
        <taxon>Mucoromycota</taxon>
        <taxon>Glomeromycotina</taxon>
        <taxon>Glomeromycetes</taxon>
        <taxon>Diversisporales</taxon>
        <taxon>Gigasporaceae</taxon>
        <taxon>Gigaspora</taxon>
    </lineage>
</organism>
<keyword evidence="2" id="KW-0732">Signal</keyword>
<sequence>KTMSSVFISFCFVKTVSASEKFLTGSALYRVSKEDDEFREFTFKGFTATPETLIADFEKNSIVLMIGRYVYEDAEYLTLIQTVPVSSSANDALLIPEDLPYASPLLLFSAPVFQNSFLSLDGSKECFILSKRLYNGVNNHRNIEAKITVSYDNSNNRYDAIKNNIKKTVMSVIGQLRIGKKNTPHIIASDIEWNYAGTDSKASNVSSEGKQKSKQDFDTLLESIEEKYAAMNSPNKRQRINLTSTSRSNSSRETATTMNFMNTTAQVKNGISSAQESIEESANQETTKK</sequence>
<evidence type="ECO:0000313" key="3">
    <source>
        <dbReference type="EMBL" id="CAG8850633.1"/>
    </source>
</evidence>
<reference evidence="3 4" key="1">
    <citation type="submission" date="2021-06" db="EMBL/GenBank/DDBJ databases">
        <authorList>
            <person name="Kallberg Y."/>
            <person name="Tangrot J."/>
            <person name="Rosling A."/>
        </authorList>
    </citation>
    <scope>NUCLEOTIDE SEQUENCE [LARGE SCALE GENOMIC DNA]</scope>
    <source>
        <strain evidence="3 4">120-4 pot B 10/14</strain>
    </source>
</reference>
<feature type="signal peptide" evidence="2">
    <location>
        <begin position="1"/>
        <end position="18"/>
    </location>
</feature>
<comment type="caution">
    <text evidence="3">The sequence shown here is derived from an EMBL/GenBank/DDBJ whole genome shotgun (WGS) entry which is preliminary data.</text>
</comment>
<dbReference type="EMBL" id="CAJVQB010102067">
    <property type="protein sequence ID" value="CAG8850633.1"/>
    <property type="molecule type" value="Genomic_DNA"/>
</dbReference>
<accession>A0ABN7X8D1</accession>
<feature type="region of interest" description="Disordered" evidence="1">
    <location>
        <begin position="233"/>
        <end position="289"/>
    </location>
</feature>
<keyword evidence="4" id="KW-1185">Reference proteome</keyword>
<evidence type="ECO:0000313" key="4">
    <source>
        <dbReference type="Proteomes" id="UP000789901"/>
    </source>
</evidence>
<dbReference type="Proteomes" id="UP000789901">
    <property type="component" value="Unassembled WGS sequence"/>
</dbReference>
<gene>
    <name evidence="3" type="ORF">GMARGA_LOCUS40312</name>
</gene>
<feature type="chain" id="PRO_5046178639" evidence="2">
    <location>
        <begin position="19"/>
        <end position="289"/>
    </location>
</feature>
<name>A0ABN7X8D1_GIGMA</name>